<evidence type="ECO:0000259" key="2">
    <source>
        <dbReference type="SMART" id="SM00642"/>
    </source>
</evidence>
<evidence type="ECO:0000313" key="3">
    <source>
        <dbReference type="EMBL" id="HJC63836.1"/>
    </source>
</evidence>
<dbReference type="AlphaFoldDB" id="A0A9D2TCB1"/>
<dbReference type="Gene3D" id="3.20.20.80">
    <property type="entry name" value="Glycosidases"/>
    <property type="match status" value="2"/>
</dbReference>
<dbReference type="Gene3D" id="2.60.40.1180">
    <property type="entry name" value="Golgi alpha-mannosidase II"/>
    <property type="match status" value="1"/>
</dbReference>
<dbReference type="InterPro" id="IPR013783">
    <property type="entry name" value="Ig-like_fold"/>
</dbReference>
<reference evidence="3" key="2">
    <citation type="submission" date="2021-04" db="EMBL/GenBank/DDBJ databases">
        <authorList>
            <person name="Gilroy R."/>
        </authorList>
    </citation>
    <scope>NUCLEOTIDE SEQUENCE</scope>
    <source>
        <strain evidence="3">ChiBcec2-3848</strain>
    </source>
</reference>
<protein>
    <submittedName>
        <fullName evidence="3">Glycogen operon protein GlgX</fullName>
    </submittedName>
</protein>
<dbReference type="Pfam" id="PF02806">
    <property type="entry name" value="Alpha-amylase_C"/>
    <property type="match status" value="1"/>
</dbReference>
<proteinExistence type="inferred from homology"/>
<reference evidence="3" key="1">
    <citation type="journal article" date="2021" name="PeerJ">
        <title>Extensive microbial diversity within the chicken gut microbiome revealed by metagenomics and culture.</title>
        <authorList>
            <person name="Gilroy R."/>
            <person name="Ravi A."/>
            <person name="Getino M."/>
            <person name="Pursley I."/>
            <person name="Horton D.L."/>
            <person name="Alikhan N.F."/>
            <person name="Baker D."/>
            <person name="Gharbi K."/>
            <person name="Hall N."/>
            <person name="Watson M."/>
            <person name="Adriaenssens E.M."/>
            <person name="Foster-Nyarko E."/>
            <person name="Jarju S."/>
            <person name="Secka A."/>
            <person name="Antonio M."/>
            <person name="Oren A."/>
            <person name="Chaudhuri R.R."/>
            <person name="La Ragione R."/>
            <person name="Hildebrand F."/>
            <person name="Pallen M.J."/>
        </authorList>
    </citation>
    <scope>NUCLEOTIDE SEQUENCE</scope>
    <source>
        <strain evidence="3">ChiBcec2-3848</strain>
    </source>
</reference>
<organism evidence="3 4">
    <name type="scientific">Candidatus Blautia merdavium</name>
    <dbReference type="NCBI Taxonomy" id="2838494"/>
    <lineage>
        <taxon>Bacteria</taxon>
        <taxon>Bacillati</taxon>
        <taxon>Bacillota</taxon>
        <taxon>Clostridia</taxon>
        <taxon>Lachnospirales</taxon>
        <taxon>Lachnospiraceae</taxon>
        <taxon>Blautia</taxon>
    </lineage>
</organism>
<dbReference type="InterPro" id="IPR013780">
    <property type="entry name" value="Glyco_hydro_b"/>
</dbReference>
<dbReference type="Proteomes" id="UP000823886">
    <property type="component" value="Unassembled WGS sequence"/>
</dbReference>
<name>A0A9D2TCB1_9FIRM</name>
<sequence length="629" mass="72420">MPGYTKALGVRKWKNGYEFSIEVPKGEEASLVLYRTRDGIEERQEFPFTEAGRTGGILSLLVTGIRPENTQYNFCLNGQVIRDPYARVLVGTPEFGRKEEDPEKIRCSFKEETYSWTDGHFQGRELNDSIYYKLQVRSFTMHKNSKVRKKGTFAGAMQKIPYLKELGVTGVLLMPAYEYSEIMKPQTRGAKDYRYPENKQPEEKARVNCWGYTGDACYFAPKGAFSAAGNPVREFRDLVNALHNAGMECLMEFFFDRQTSLTKMLDILKYWKCAYHIDGFHLMGQGICRELFIKDPVLAGCKLFFHDVEEGIFGKKKVPHRTVAEYNEGFLYSMRHMLKGDENAGEEFLWRNKRNPACSGVINYLADQDGFSMMDMVSYEQRHNEANGENNQDGLEYNCTWNCGTEGPSRKQKIRRLRQKQLKNAFAMLFLAQGTPLIFQGDEWGNSQQGNNNVWCQDNEAGWIDWNGRKNNSQLLEFVKKAIAFRKEHGVLHMDEEPRNMDYRALGYPDLSYHGSQAWVLNRDSSLRSLGMMYCGDYSNKEREFVFAACNFHWDPHEIALPGMPGEIVWKEIMRTDREEEGGFLSEPVTRKEKVVEVPPRTIIILTGKQEEKACGSGNILRRLQGTSF</sequence>
<dbReference type="InterPro" id="IPR014756">
    <property type="entry name" value="Ig_E-set"/>
</dbReference>
<dbReference type="GO" id="GO:0003824">
    <property type="term" value="F:catalytic activity"/>
    <property type="evidence" value="ECO:0007669"/>
    <property type="project" value="InterPro"/>
</dbReference>
<dbReference type="SUPFAM" id="SSF51011">
    <property type="entry name" value="Glycosyl hydrolase domain"/>
    <property type="match status" value="1"/>
</dbReference>
<dbReference type="GO" id="GO:0005975">
    <property type="term" value="P:carbohydrate metabolic process"/>
    <property type="evidence" value="ECO:0007669"/>
    <property type="project" value="InterPro"/>
</dbReference>
<accession>A0A9D2TCB1</accession>
<feature type="domain" description="Glycosyl hydrolase family 13 catalytic" evidence="2">
    <location>
        <begin position="133"/>
        <end position="486"/>
    </location>
</feature>
<evidence type="ECO:0000313" key="4">
    <source>
        <dbReference type="Proteomes" id="UP000823886"/>
    </source>
</evidence>
<dbReference type="GO" id="GO:0043169">
    <property type="term" value="F:cation binding"/>
    <property type="evidence" value="ECO:0007669"/>
    <property type="project" value="InterPro"/>
</dbReference>
<dbReference type="EMBL" id="DWVZ01000127">
    <property type="protein sequence ID" value="HJC63836.1"/>
    <property type="molecule type" value="Genomic_DNA"/>
</dbReference>
<evidence type="ECO:0000256" key="1">
    <source>
        <dbReference type="ARBA" id="ARBA00008061"/>
    </source>
</evidence>
<gene>
    <name evidence="3" type="ORF">H9753_09515</name>
</gene>
<dbReference type="InterPro" id="IPR006048">
    <property type="entry name" value="A-amylase/branching_C"/>
</dbReference>
<dbReference type="InterPro" id="IPR017853">
    <property type="entry name" value="GH"/>
</dbReference>
<comment type="similarity">
    <text evidence="1">Belongs to the glycosyl hydrolase 13 family.</text>
</comment>
<dbReference type="InterPro" id="IPR006047">
    <property type="entry name" value="GH13_cat_dom"/>
</dbReference>
<dbReference type="SUPFAM" id="SSF51445">
    <property type="entry name" value="(Trans)glycosidases"/>
    <property type="match status" value="1"/>
</dbReference>
<dbReference type="SMART" id="SM00642">
    <property type="entry name" value="Aamy"/>
    <property type="match status" value="1"/>
</dbReference>
<dbReference type="PANTHER" id="PTHR43002">
    <property type="entry name" value="GLYCOGEN DEBRANCHING ENZYME"/>
    <property type="match status" value="1"/>
</dbReference>
<dbReference type="Gene3D" id="2.60.40.10">
    <property type="entry name" value="Immunoglobulins"/>
    <property type="match status" value="1"/>
</dbReference>
<dbReference type="SUPFAM" id="SSF81296">
    <property type="entry name" value="E set domains"/>
    <property type="match status" value="1"/>
</dbReference>
<comment type="caution">
    <text evidence="3">The sequence shown here is derived from an EMBL/GenBank/DDBJ whole genome shotgun (WGS) entry which is preliminary data.</text>
</comment>